<evidence type="ECO:0000259" key="8">
    <source>
        <dbReference type="PROSITE" id="PS50901"/>
    </source>
</evidence>
<reference evidence="9 10" key="1">
    <citation type="submission" date="2017-07" db="EMBL/GenBank/DDBJ databases">
        <title>Shotgun whole genome sequences of three halophilic bacterial isolates.</title>
        <authorList>
            <person name="Pozzo T."/>
            <person name="Higdon S.M."/>
            <person name="Quillaguaman J."/>
        </authorList>
    </citation>
    <scope>NUCLEOTIDE SEQUENCE [LARGE SCALE GENOMIC DNA]</scope>
    <source>
        <strain evidence="9 10">BU-1</strain>
    </source>
</reference>
<feature type="binding site" evidence="6">
    <location>
        <begin position="375"/>
        <end position="382"/>
    </location>
    <ligand>
        <name>ATP</name>
        <dbReference type="ChEBI" id="CHEBI:30616"/>
    </ligand>
</feature>
<evidence type="ECO:0000256" key="4">
    <source>
        <dbReference type="ARBA" id="ARBA00022840"/>
    </source>
</evidence>
<comment type="similarity">
    <text evidence="2">Belongs to the FtsK/SpoIIIE/SftA family.</text>
</comment>
<dbReference type="PROSITE" id="PS50901">
    <property type="entry name" value="FTSK"/>
    <property type="match status" value="1"/>
</dbReference>
<dbReference type="InterPro" id="IPR002543">
    <property type="entry name" value="FtsK_dom"/>
</dbReference>
<sequence length="588" mass="66473">MDRSRRRRQFNRNLEEERTGRERFRFPLDMDEEEGREAPAKPAERSGKTSEDSDLIRREQQKSLLGESRYSRKRPRRNTISKARAVPSAIHGSKGNPDSARRDETEASSGDQKSGYSSPIVEELKRERAQREKKQRERMEKRAEKTEAERSIGVVTGQSGKAKVEQEIEAETDAEIDTQESGTDVQESGTGKKSTSPFNVMMTPYDKNKYRAKSKAQAKRSGPKNTLPPLHILGEGQDGSYDSVDEALADEVAAAFDAIGVPVRVVAYRTNGIVGRFELSMKRNFRLNVVGKLKEHLLSVMPFEDFKLIVPIAGTSNIGVEFILPEPYTIPFSTLFSSSSLKLRKNDFKFVVGKTVDDQIFSFPLKKAGQILVYGGAEEYSSAVVDNILFSLMMNHNPRELQIMIASDKAHYREYEGLPHMFSTSRSITDKHVLKDILEELNNRHNQFRRAHVRNLDSFNQRVGNDSKKSVIVVVIDDLADLFEHNNPEAIRAIVQILKKGKPLGVHLIMNHSRDDVGLRFELLQMMQTRISFKDGKSKVVDGAKELTEGNDMMIQIPTSNKPLRVNAGVLTQKIKEDVLSHLKGIFR</sequence>
<evidence type="ECO:0000256" key="7">
    <source>
        <dbReference type="SAM" id="MobiDB-lite"/>
    </source>
</evidence>
<dbReference type="GO" id="GO:0016020">
    <property type="term" value="C:membrane"/>
    <property type="evidence" value="ECO:0007669"/>
    <property type="project" value="UniProtKB-SubCell"/>
</dbReference>
<dbReference type="Pfam" id="PF17854">
    <property type="entry name" value="FtsK_alpha"/>
    <property type="match status" value="1"/>
</dbReference>
<name>A0A265E8M7_9STAP</name>
<feature type="compositionally biased region" description="Basic residues" evidence="7">
    <location>
        <begin position="210"/>
        <end position="222"/>
    </location>
</feature>
<accession>A0A265E8M7</accession>
<organism evidence="9 10">
    <name type="scientific">Salinicoccus roseus</name>
    <dbReference type="NCBI Taxonomy" id="45670"/>
    <lineage>
        <taxon>Bacteria</taxon>
        <taxon>Bacillati</taxon>
        <taxon>Bacillota</taxon>
        <taxon>Bacilli</taxon>
        <taxon>Bacillales</taxon>
        <taxon>Staphylococcaceae</taxon>
        <taxon>Salinicoccus</taxon>
    </lineage>
</organism>
<evidence type="ECO:0000256" key="1">
    <source>
        <dbReference type="ARBA" id="ARBA00004141"/>
    </source>
</evidence>
<feature type="compositionally biased region" description="Polar residues" evidence="7">
    <location>
        <begin position="107"/>
        <end position="117"/>
    </location>
</feature>
<evidence type="ECO:0000256" key="2">
    <source>
        <dbReference type="ARBA" id="ARBA00006474"/>
    </source>
</evidence>
<dbReference type="GO" id="GO:0003677">
    <property type="term" value="F:DNA binding"/>
    <property type="evidence" value="ECO:0007669"/>
    <property type="project" value="UniProtKB-KW"/>
</dbReference>
<feature type="compositionally biased region" description="Polar residues" evidence="7">
    <location>
        <begin position="179"/>
        <end position="198"/>
    </location>
</feature>
<gene>
    <name evidence="9" type="ORF">CFN03_00690</name>
</gene>
<dbReference type="Pfam" id="PF01580">
    <property type="entry name" value="FtsK_SpoIIIE"/>
    <property type="match status" value="1"/>
</dbReference>
<feature type="compositionally biased region" description="Basic and acidic residues" evidence="7">
    <location>
        <begin position="13"/>
        <end position="28"/>
    </location>
</feature>
<dbReference type="PANTHER" id="PTHR22683">
    <property type="entry name" value="SPORULATION PROTEIN RELATED"/>
    <property type="match status" value="1"/>
</dbReference>
<dbReference type="Proteomes" id="UP000216682">
    <property type="component" value="Unassembled WGS sequence"/>
</dbReference>
<evidence type="ECO:0000256" key="5">
    <source>
        <dbReference type="ARBA" id="ARBA00023125"/>
    </source>
</evidence>
<feature type="compositionally biased region" description="Basic residues" evidence="7">
    <location>
        <begin position="1"/>
        <end position="10"/>
    </location>
</feature>
<dbReference type="RefSeq" id="WP_094905376.1">
    <property type="nucleotide sequence ID" value="NZ_NPEZ01000001.1"/>
</dbReference>
<dbReference type="InterPro" id="IPR027417">
    <property type="entry name" value="P-loop_NTPase"/>
</dbReference>
<proteinExistence type="inferred from homology"/>
<evidence type="ECO:0000313" key="10">
    <source>
        <dbReference type="Proteomes" id="UP000216682"/>
    </source>
</evidence>
<comment type="subcellular location">
    <subcellularLocation>
        <location evidence="1">Membrane</location>
        <topology evidence="1">Multi-pass membrane protein</topology>
    </subcellularLocation>
</comment>
<keyword evidence="5" id="KW-0238">DNA-binding</keyword>
<comment type="caution">
    <text evidence="9">The sequence shown here is derived from an EMBL/GenBank/DDBJ whole genome shotgun (WGS) entry which is preliminary data.</text>
</comment>
<evidence type="ECO:0000256" key="6">
    <source>
        <dbReference type="PROSITE-ProRule" id="PRU00289"/>
    </source>
</evidence>
<dbReference type="InterPro" id="IPR041027">
    <property type="entry name" value="FtsK_alpha"/>
</dbReference>
<feature type="region of interest" description="Disordered" evidence="7">
    <location>
        <begin position="1"/>
        <end position="236"/>
    </location>
</feature>
<keyword evidence="4 6" id="KW-0067">ATP-binding</keyword>
<feature type="domain" description="FtsK" evidence="8">
    <location>
        <begin position="358"/>
        <end position="542"/>
    </location>
</feature>
<dbReference type="EMBL" id="NPEZ01000001">
    <property type="protein sequence ID" value="OZT77835.1"/>
    <property type="molecule type" value="Genomic_DNA"/>
</dbReference>
<dbReference type="PANTHER" id="PTHR22683:SF41">
    <property type="entry name" value="DNA TRANSLOCASE FTSK"/>
    <property type="match status" value="1"/>
</dbReference>
<evidence type="ECO:0000256" key="3">
    <source>
        <dbReference type="ARBA" id="ARBA00022741"/>
    </source>
</evidence>
<dbReference type="AlphaFoldDB" id="A0A265E8M7"/>
<dbReference type="InterPro" id="IPR050206">
    <property type="entry name" value="FtsK/SpoIIIE/SftA"/>
</dbReference>
<evidence type="ECO:0000313" key="9">
    <source>
        <dbReference type="EMBL" id="OZT77835.1"/>
    </source>
</evidence>
<feature type="compositionally biased region" description="Basic and acidic residues" evidence="7">
    <location>
        <begin position="122"/>
        <end position="150"/>
    </location>
</feature>
<protein>
    <recommendedName>
        <fullName evidence="8">FtsK domain-containing protein</fullName>
    </recommendedName>
</protein>
<keyword evidence="3 6" id="KW-0547">Nucleotide-binding</keyword>
<dbReference type="Gene3D" id="3.30.980.40">
    <property type="match status" value="1"/>
</dbReference>
<dbReference type="GO" id="GO:0005524">
    <property type="term" value="F:ATP binding"/>
    <property type="evidence" value="ECO:0007669"/>
    <property type="project" value="UniProtKB-UniRule"/>
</dbReference>
<feature type="compositionally biased region" description="Basic and acidic residues" evidence="7">
    <location>
        <begin position="36"/>
        <end position="61"/>
    </location>
</feature>
<feature type="compositionally biased region" description="Acidic residues" evidence="7">
    <location>
        <begin position="167"/>
        <end position="178"/>
    </location>
</feature>
<dbReference type="Gene3D" id="3.40.50.300">
    <property type="entry name" value="P-loop containing nucleotide triphosphate hydrolases"/>
    <property type="match status" value="1"/>
</dbReference>